<dbReference type="AlphaFoldDB" id="A0A9D0ZCG7"/>
<evidence type="ECO:0000256" key="3">
    <source>
        <dbReference type="ARBA" id="ARBA00004496"/>
    </source>
</evidence>
<dbReference type="GO" id="GO:0008184">
    <property type="term" value="F:glycogen phosphorylase activity"/>
    <property type="evidence" value="ECO:0007669"/>
    <property type="project" value="InterPro"/>
</dbReference>
<comment type="function">
    <text evidence="11">Phosphorylase is an important allosteric enzyme in carbohydrate metabolism. Enzymes from different sources differ in their regulatory mechanisms and in their natural substrates. However, all known phosphorylases share catalytic and structural properties.</text>
</comment>
<dbReference type="InterPro" id="IPR000811">
    <property type="entry name" value="Glyco_trans_35"/>
</dbReference>
<accession>A0A9D0ZCG7</accession>
<feature type="modified residue" description="N6-(pyridoxal phosphate)lysine" evidence="12">
    <location>
        <position position="655"/>
    </location>
</feature>
<comment type="catalytic activity">
    <reaction evidence="1 13">
        <text>[(1-&gt;4)-alpha-D-glucosyl](n) + phosphate = [(1-&gt;4)-alpha-D-glucosyl](n-1) + alpha-D-glucose 1-phosphate</text>
        <dbReference type="Rhea" id="RHEA:41732"/>
        <dbReference type="Rhea" id="RHEA-COMP:9584"/>
        <dbReference type="Rhea" id="RHEA-COMP:9586"/>
        <dbReference type="ChEBI" id="CHEBI:15444"/>
        <dbReference type="ChEBI" id="CHEBI:43474"/>
        <dbReference type="ChEBI" id="CHEBI:58601"/>
        <dbReference type="EC" id="2.4.1.1"/>
    </reaction>
</comment>
<dbReference type="Gene3D" id="3.40.50.2000">
    <property type="entry name" value="Glycogen Phosphorylase B"/>
    <property type="match status" value="2"/>
</dbReference>
<evidence type="ECO:0000256" key="5">
    <source>
        <dbReference type="ARBA" id="ARBA00022490"/>
    </source>
</evidence>
<gene>
    <name evidence="14" type="ORF">IAB77_01760</name>
</gene>
<evidence type="ECO:0000256" key="2">
    <source>
        <dbReference type="ARBA" id="ARBA00001933"/>
    </source>
</evidence>
<evidence type="ECO:0000256" key="10">
    <source>
        <dbReference type="ARBA" id="ARBA00023277"/>
    </source>
</evidence>
<dbReference type="EC" id="2.4.1.1" evidence="13"/>
<dbReference type="GO" id="GO:0005980">
    <property type="term" value="P:glycogen catabolic process"/>
    <property type="evidence" value="ECO:0007669"/>
    <property type="project" value="TreeGrafter"/>
</dbReference>
<reference evidence="14" key="2">
    <citation type="journal article" date="2021" name="PeerJ">
        <title>Extensive microbial diversity within the chicken gut microbiome revealed by metagenomics and culture.</title>
        <authorList>
            <person name="Gilroy R."/>
            <person name="Ravi A."/>
            <person name="Getino M."/>
            <person name="Pursley I."/>
            <person name="Horton D.L."/>
            <person name="Alikhan N.F."/>
            <person name="Baker D."/>
            <person name="Gharbi K."/>
            <person name="Hall N."/>
            <person name="Watson M."/>
            <person name="Adriaenssens E.M."/>
            <person name="Foster-Nyarko E."/>
            <person name="Jarju S."/>
            <person name="Secka A."/>
            <person name="Antonio M."/>
            <person name="Oren A."/>
            <person name="Chaudhuri R.R."/>
            <person name="La Ragione R."/>
            <person name="Hildebrand F."/>
            <person name="Pallen M.J."/>
        </authorList>
    </citation>
    <scope>NUCLEOTIDE SEQUENCE</scope>
    <source>
        <strain evidence="14">ChiBcolR7-354</strain>
    </source>
</reference>
<evidence type="ECO:0000256" key="11">
    <source>
        <dbReference type="ARBA" id="ARBA00025174"/>
    </source>
</evidence>
<comment type="subcellular location">
    <subcellularLocation>
        <location evidence="3">Cytoplasm</location>
    </subcellularLocation>
</comment>
<comment type="function">
    <text evidence="13">Allosteric enzyme that catalyzes the rate-limiting step in glycogen catabolism, the phosphorolytic cleavage of glycogen to produce glucose-1-phosphate, and plays a central role in maintaining cellular and organismal glucose homeostasis.</text>
</comment>
<comment type="caution">
    <text evidence="14">The sequence shown here is derived from an EMBL/GenBank/DDBJ whole genome shotgun (WGS) entry which is preliminary data.</text>
</comment>
<dbReference type="SUPFAM" id="SSF53756">
    <property type="entry name" value="UDP-Glycosyltransferase/glycogen phosphorylase"/>
    <property type="match status" value="1"/>
</dbReference>
<dbReference type="FunFam" id="3.40.50.2000:FF:000003">
    <property type="entry name" value="Alpha-1,4 glucan phosphorylase"/>
    <property type="match status" value="1"/>
</dbReference>
<evidence type="ECO:0000256" key="12">
    <source>
        <dbReference type="PIRSR" id="PIRSR000460-1"/>
    </source>
</evidence>
<keyword evidence="7 13" id="KW-0328">Glycosyltransferase</keyword>
<evidence type="ECO:0000256" key="7">
    <source>
        <dbReference type="ARBA" id="ARBA00022676"/>
    </source>
</evidence>
<evidence type="ECO:0000256" key="4">
    <source>
        <dbReference type="ARBA" id="ARBA00006047"/>
    </source>
</evidence>
<dbReference type="Pfam" id="PF00343">
    <property type="entry name" value="Phosphorylase"/>
    <property type="match status" value="1"/>
</dbReference>
<dbReference type="PANTHER" id="PTHR11468:SF3">
    <property type="entry name" value="GLYCOGEN PHOSPHORYLASE, LIVER FORM"/>
    <property type="match status" value="1"/>
</dbReference>
<protein>
    <recommendedName>
        <fullName evidence="13">Alpha-1,4 glucan phosphorylase</fullName>
        <ecNumber evidence="13">2.4.1.1</ecNumber>
    </recommendedName>
</protein>
<evidence type="ECO:0000256" key="1">
    <source>
        <dbReference type="ARBA" id="ARBA00001275"/>
    </source>
</evidence>
<proteinExistence type="inferred from homology"/>
<dbReference type="CDD" id="cd04300">
    <property type="entry name" value="GT35_Glycogen_Phosphorylase"/>
    <property type="match status" value="1"/>
</dbReference>
<dbReference type="GO" id="GO:0005737">
    <property type="term" value="C:cytoplasm"/>
    <property type="evidence" value="ECO:0007669"/>
    <property type="project" value="UniProtKB-SubCell"/>
</dbReference>
<keyword evidence="9 12" id="KW-0663">Pyridoxal phosphate</keyword>
<dbReference type="PANTHER" id="PTHR11468">
    <property type="entry name" value="GLYCOGEN PHOSPHORYLASE"/>
    <property type="match status" value="1"/>
</dbReference>
<dbReference type="NCBIfam" id="TIGR02093">
    <property type="entry name" value="P_ylase"/>
    <property type="match status" value="1"/>
</dbReference>
<evidence type="ECO:0000313" key="14">
    <source>
        <dbReference type="EMBL" id="HIQ77968.1"/>
    </source>
</evidence>
<name>A0A9D0ZCG7_9FIRM</name>
<keyword evidence="5" id="KW-0963">Cytoplasm</keyword>
<keyword evidence="10 13" id="KW-0119">Carbohydrate metabolism</keyword>
<dbReference type="PROSITE" id="PS00102">
    <property type="entry name" value="PHOSPHORYLASE"/>
    <property type="match status" value="1"/>
</dbReference>
<evidence type="ECO:0000256" key="13">
    <source>
        <dbReference type="RuleBase" id="RU000587"/>
    </source>
</evidence>
<dbReference type="EMBL" id="DVGA01000023">
    <property type="protein sequence ID" value="HIQ77968.1"/>
    <property type="molecule type" value="Genomic_DNA"/>
</dbReference>
<keyword evidence="8 13" id="KW-0808">Transferase</keyword>
<dbReference type="PIRSF" id="PIRSF000460">
    <property type="entry name" value="Pprylas_GlgP"/>
    <property type="match status" value="1"/>
</dbReference>
<comment type="similarity">
    <text evidence="4 13">Belongs to the glycogen phosphorylase family.</text>
</comment>
<dbReference type="InterPro" id="IPR035090">
    <property type="entry name" value="Pyridoxal_P_attach_site"/>
</dbReference>
<organism evidence="14 15">
    <name type="scientific">Candidatus Scatomorpha intestinavium</name>
    <dbReference type="NCBI Taxonomy" id="2840922"/>
    <lineage>
        <taxon>Bacteria</taxon>
        <taxon>Bacillati</taxon>
        <taxon>Bacillota</taxon>
        <taxon>Clostridia</taxon>
        <taxon>Eubacteriales</taxon>
        <taxon>Candidatus Scatomorpha</taxon>
    </lineage>
</organism>
<dbReference type="FunFam" id="3.40.50.2000:FF:000153">
    <property type="entry name" value="Alpha-1,4 glucan phosphorylase"/>
    <property type="match status" value="1"/>
</dbReference>
<evidence type="ECO:0000313" key="15">
    <source>
        <dbReference type="Proteomes" id="UP000824262"/>
    </source>
</evidence>
<dbReference type="GO" id="GO:0030170">
    <property type="term" value="F:pyridoxal phosphate binding"/>
    <property type="evidence" value="ECO:0007669"/>
    <property type="project" value="InterPro"/>
</dbReference>
<evidence type="ECO:0000256" key="8">
    <source>
        <dbReference type="ARBA" id="ARBA00022679"/>
    </source>
</evidence>
<comment type="cofactor">
    <cofactor evidence="2 13">
        <name>pyridoxal 5'-phosphate</name>
        <dbReference type="ChEBI" id="CHEBI:597326"/>
    </cofactor>
</comment>
<dbReference type="InterPro" id="IPR011833">
    <property type="entry name" value="Glycg_phsphrylas"/>
</dbReference>
<reference evidence="14" key="1">
    <citation type="submission" date="2020-10" db="EMBL/GenBank/DDBJ databases">
        <authorList>
            <person name="Gilroy R."/>
        </authorList>
    </citation>
    <scope>NUCLEOTIDE SEQUENCE</scope>
    <source>
        <strain evidence="14">ChiBcolR7-354</strain>
    </source>
</reference>
<evidence type="ECO:0000256" key="6">
    <source>
        <dbReference type="ARBA" id="ARBA00022533"/>
    </source>
</evidence>
<keyword evidence="6" id="KW-0021">Allosteric enzyme</keyword>
<evidence type="ECO:0000256" key="9">
    <source>
        <dbReference type="ARBA" id="ARBA00022898"/>
    </source>
</evidence>
<dbReference type="Proteomes" id="UP000824262">
    <property type="component" value="Unassembled WGS sequence"/>
</dbReference>
<sequence length="800" mass="90492">MTTGQISRDEMRGALEDKLCAHFGIVGEEATDEQVFQASAMVIREIMSRLLALERTEKPEKEVHYLSMEFLMGRSLMKNAYNLGVADALTGALEDMGRSAADIFELEPDAGLGNGGLGRLAACYMDSMASEGISATGYTLCYELGIFRQKIEEGKQIEVADNWKSAAESWLIPRYEDTVEIKFGGRVEENWDYFGNCHAELKDYTTVLAVPRDMLIVGYGGNHVNSLRLWEAHSTNSLDMYRFSEGEYVKSMEQRTLSEVITKVLYPADDHIEGKELRLKQQYFFVSATAQTLVREHRKQWGDVRSFADHHVIQINDTHPTLMIPELMRIFMDEDGLGWDEAWDIVSHCVAYTNHTVMSEALETWPQGLVQSLVPRVFEIISEINRRWRTYLSEHFAGDGARIARNAVIDGGKVHMANICLAGCYMINGVSALHGDILKNDLFHDIYTLKPEKFTYVTNGIDHRRWLSQINPRLDSLVRELIGPDYLRKPEELAKLRKFEHDGEVLLRLQEIKAYNKLAFADYLRAAQGFELNTEAVFDVQVKRLHEYKRQLLCAMLIAHLQDRLHDDPDQDFLPRTFIFGAKAAASYRTAKRIIELICSLSADVNADPVCKGKLQVFFVENYRVSVAEKLMPAAQVSEQISTAGKEASGTGNMKLMMNGAVTIGTLDGANVEMYERLGDENMFLFGLRANEVEERKRSGYDPNAVAERDPRIKRVLQRFNTGLADGKSYADLVSSLLYGGDQYMLLADFDSYVACHDKLYATASNKGEFARMSLVNIAESGIFAADRAIREYAEKIWHL</sequence>